<dbReference type="SUPFAM" id="SSF52518">
    <property type="entry name" value="Thiamin diphosphate-binding fold (THDP-binding)"/>
    <property type="match status" value="2"/>
</dbReference>
<evidence type="ECO:0000313" key="16">
    <source>
        <dbReference type="Proteomes" id="UP000234752"/>
    </source>
</evidence>
<name>A0A2K9NCE8_9PROT</name>
<dbReference type="PIRSF" id="PIRSF036565">
    <property type="entry name" value="Pyruvt_ip_decrb"/>
    <property type="match status" value="1"/>
</dbReference>
<comment type="cofactor">
    <cofactor evidence="10">
        <name>Mg(2+)</name>
        <dbReference type="ChEBI" id="CHEBI:18420"/>
    </cofactor>
    <text evidence="10">Binds 1 Mg(2+) per subunit.</text>
</comment>
<evidence type="ECO:0000256" key="3">
    <source>
        <dbReference type="ARBA" id="ARBA00007812"/>
    </source>
</evidence>
<feature type="binding site" evidence="10">
    <location>
        <position position="503"/>
    </location>
    <ligand>
        <name>Mg(2+)</name>
        <dbReference type="ChEBI" id="CHEBI:18420"/>
    </ligand>
</feature>
<dbReference type="InterPro" id="IPR029061">
    <property type="entry name" value="THDP-binding"/>
</dbReference>
<dbReference type="EC" id="4.1.1.1" evidence="4"/>
<keyword evidence="16" id="KW-1185">Reference proteome</keyword>
<feature type="binding site" evidence="10">
    <location>
        <position position="476"/>
    </location>
    <ligand>
        <name>Mg(2+)</name>
        <dbReference type="ChEBI" id="CHEBI:18420"/>
    </ligand>
</feature>
<dbReference type="EMBL" id="CP025611">
    <property type="protein sequence ID" value="AUN30811.1"/>
    <property type="molecule type" value="Genomic_DNA"/>
</dbReference>
<dbReference type="GO" id="GO:0004737">
    <property type="term" value="F:pyruvate decarboxylase activity"/>
    <property type="evidence" value="ECO:0007669"/>
    <property type="project" value="UniProtKB-EC"/>
</dbReference>
<keyword evidence="5 10" id="KW-0479">Metal-binding</keyword>
<comment type="catalytic activity">
    <reaction evidence="1">
        <text>a 2-oxocarboxylate + H(+) = an aldehyde + CO2</text>
        <dbReference type="Rhea" id="RHEA:11628"/>
        <dbReference type="ChEBI" id="CHEBI:15378"/>
        <dbReference type="ChEBI" id="CHEBI:16526"/>
        <dbReference type="ChEBI" id="CHEBI:17478"/>
        <dbReference type="ChEBI" id="CHEBI:35179"/>
        <dbReference type="EC" id="4.1.1.1"/>
    </reaction>
</comment>
<sequence length="597" mass="64077">MGRPTGRAPFPPVPHIHIPCPREMAPMNPLPTDFTVSDYLIQRLHEAGLRDVFTVPGDYVARWFDYIDDKARNVGSQLNRLGCRSELEAGYAADAYGRINGISCAAVTYGVGAFSLINPVAGSYVERVPTVAISGSPGTGPADRPFARTYKILLHHATGNYGADRDAYEDITAEAIIISDAAEAPAMIDGALGAALSEKRPVYIEIWRQLWDTPCAKPEKALVIPPLPIDQDAVDAAAAHVASLIKAAAKPLFWGGIEVQRYGLQDGFAGLVDQTGIPYVTSLLAKSVLAETHPGFIGTYTGPSSDYSTYNTVDLSDLVVVTGDLLTDDYEGFVGKDFRQMVVAYDSTVRVGEAYYFQVPLAAFIEALSIALKDAGKRDPWAVKGPAVIDPDFKPFPPDVITYARFFQRMLTWVDADMTLVPDESSSMYVSCNIPVNRANAFVSEAAWGSIGYASAAALGLSVAAPDARPVVFAGDGGFQMVAQTVSTMAVYKRNPIIFVMANTIYGIEQALTNDKAYTEGQPFNPFNVIPSWDYAGLAVALGAKGVAVTTLTELESALSTVKADLDSVWLVQVNLPADDIPQEILRLASNTGPTPP</sequence>
<evidence type="ECO:0000256" key="2">
    <source>
        <dbReference type="ARBA" id="ARBA00001964"/>
    </source>
</evidence>
<dbReference type="InterPro" id="IPR029035">
    <property type="entry name" value="DHS-like_NAD/FAD-binding_dom"/>
</dbReference>
<evidence type="ECO:0000256" key="10">
    <source>
        <dbReference type="PIRSR" id="PIRSR036565-2"/>
    </source>
</evidence>
<accession>A0A2K9NCE8</accession>
<evidence type="ECO:0000256" key="1">
    <source>
        <dbReference type="ARBA" id="ARBA00001041"/>
    </source>
</evidence>
<keyword evidence="7 10" id="KW-0460">Magnesium</keyword>
<evidence type="ECO:0000256" key="7">
    <source>
        <dbReference type="ARBA" id="ARBA00022842"/>
    </source>
</evidence>
<keyword evidence="9" id="KW-0456">Lyase</keyword>
<evidence type="ECO:0000256" key="4">
    <source>
        <dbReference type="ARBA" id="ARBA00013202"/>
    </source>
</evidence>
<dbReference type="Pfam" id="PF02775">
    <property type="entry name" value="TPP_enzyme_C"/>
    <property type="match status" value="1"/>
</dbReference>
<evidence type="ECO:0000256" key="5">
    <source>
        <dbReference type="ARBA" id="ARBA00022723"/>
    </source>
</evidence>
<dbReference type="Pfam" id="PF00205">
    <property type="entry name" value="TPP_enzyme_M"/>
    <property type="match status" value="1"/>
</dbReference>
<evidence type="ECO:0000256" key="11">
    <source>
        <dbReference type="RuleBase" id="RU362132"/>
    </source>
</evidence>
<evidence type="ECO:0000256" key="8">
    <source>
        <dbReference type="ARBA" id="ARBA00023052"/>
    </source>
</evidence>
<dbReference type="CDD" id="cd07038">
    <property type="entry name" value="TPP_PYR_PDC_IPDC_like"/>
    <property type="match status" value="1"/>
</dbReference>
<dbReference type="GO" id="GO:0030976">
    <property type="term" value="F:thiamine pyrophosphate binding"/>
    <property type="evidence" value="ECO:0007669"/>
    <property type="project" value="InterPro"/>
</dbReference>
<organism evidence="15 16">
    <name type="scientific">Niveispirillum cyanobacteriorum</name>
    <dbReference type="NCBI Taxonomy" id="1612173"/>
    <lineage>
        <taxon>Bacteria</taxon>
        <taxon>Pseudomonadati</taxon>
        <taxon>Pseudomonadota</taxon>
        <taxon>Alphaproteobacteria</taxon>
        <taxon>Rhodospirillales</taxon>
        <taxon>Azospirillaceae</taxon>
        <taxon>Niveispirillum</taxon>
    </lineage>
</organism>
<comment type="cofactor">
    <cofactor evidence="2">
        <name>thiamine diphosphate</name>
        <dbReference type="ChEBI" id="CHEBI:58937"/>
    </cofactor>
</comment>
<proteinExistence type="inferred from homology"/>
<reference evidence="15 16" key="1">
    <citation type="submission" date="2017-12" db="EMBL/GenBank/DDBJ databases">
        <title>Genomes of bacteria within cyanobacterial aggregates.</title>
        <authorList>
            <person name="Cai H."/>
        </authorList>
    </citation>
    <scope>NUCLEOTIDE SEQUENCE [LARGE SCALE GENOMIC DNA]</scope>
    <source>
        <strain evidence="15 16">TH16</strain>
    </source>
</reference>
<gene>
    <name evidence="15" type="ORF">C0V82_11605</name>
</gene>
<dbReference type="Gene3D" id="3.40.50.970">
    <property type="match status" value="2"/>
</dbReference>
<keyword evidence="6" id="KW-0210">Decarboxylase</keyword>
<feature type="domain" description="Thiamine pyrophosphate enzyme N-terminal TPP-binding" evidence="14">
    <location>
        <begin position="35"/>
        <end position="141"/>
    </location>
</feature>
<dbReference type="InterPro" id="IPR012001">
    <property type="entry name" value="Thiamin_PyroP_enz_TPP-bd_dom"/>
</dbReference>
<evidence type="ECO:0000256" key="9">
    <source>
        <dbReference type="ARBA" id="ARBA00023239"/>
    </source>
</evidence>
<dbReference type="KEGG" id="ncb:C0V82_11605"/>
<evidence type="ECO:0000256" key="6">
    <source>
        <dbReference type="ARBA" id="ARBA00022793"/>
    </source>
</evidence>
<dbReference type="InterPro" id="IPR012000">
    <property type="entry name" value="Thiamin_PyroP_enz_cen_dom"/>
</dbReference>
<evidence type="ECO:0000259" key="12">
    <source>
        <dbReference type="Pfam" id="PF00205"/>
    </source>
</evidence>
<dbReference type="PANTHER" id="PTHR43452:SF1">
    <property type="entry name" value="PYRUVATE DECARBOXYLASE C186.09-RELATED"/>
    <property type="match status" value="1"/>
</dbReference>
<keyword evidence="15" id="KW-0670">Pyruvate</keyword>
<dbReference type="Pfam" id="PF02776">
    <property type="entry name" value="TPP_enzyme_N"/>
    <property type="match status" value="1"/>
</dbReference>
<dbReference type="InterPro" id="IPR011766">
    <property type="entry name" value="TPP_enzyme_TPP-bd"/>
</dbReference>
<comment type="similarity">
    <text evidence="3 11">Belongs to the TPP enzyme family.</text>
</comment>
<dbReference type="GO" id="GO:0000287">
    <property type="term" value="F:magnesium ion binding"/>
    <property type="evidence" value="ECO:0007669"/>
    <property type="project" value="InterPro"/>
</dbReference>
<dbReference type="InterPro" id="IPR012110">
    <property type="entry name" value="PDC/IPDC-like"/>
</dbReference>
<dbReference type="GO" id="GO:0000949">
    <property type="term" value="P:aromatic amino acid family catabolic process to alcohol via Ehrlich pathway"/>
    <property type="evidence" value="ECO:0007669"/>
    <property type="project" value="TreeGrafter"/>
</dbReference>
<dbReference type="InterPro" id="IPR047213">
    <property type="entry name" value="TPP_PYR_PDC_IPDC-like"/>
</dbReference>
<dbReference type="Gene3D" id="3.40.50.1220">
    <property type="entry name" value="TPP-binding domain"/>
    <property type="match status" value="1"/>
</dbReference>
<evidence type="ECO:0000259" key="14">
    <source>
        <dbReference type="Pfam" id="PF02776"/>
    </source>
</evidence>
<dbReference type="InterPro" id="IPR000399">
    <property type="entry name" value="TPP-bd_CS"/>
</dbReference>
<evidence type="ECO:0000313" key="15">
    <source>
        <dbReference type="EMBL" id="AUN30811.1"/>
    </source>
</evidence>
<evidence type="ECO:0000259" key="13">
    <source>
        <dbReference type="Pfam" id="PF02775"/>
    </source>
</evidence>
<feature type="domain" description="Thiamine pyrophosphate enzyme TPP-binding" evidence="13">
    <location>
        <begin position="426"/>
        <end position="563"/>
    </location>
</feature>
<protein>
    <recommendedName>
        <fullName evidence="4">pyruvate decarboxylase</fullName>
        <ecNumber evidence="4">4.1.1.1</ecNumber>
    </recommendedName>
</protein>
<dbReference type="PROSITE" id="PS00187">
    <property type="entry name" value="TPP_ENZYMES"/>
    <property type="match status" value="1"/>
</dbReference>
<feature type="domain" description="Thiamine pyrophosphate enzyme central" evidence="12">
    <location>
        <begin position="239"/>
        <end position="363"/>
    </location>
</feature>
<keyword evidence="8 11" id="KW-0786">Thiamine pyrophosphate</keyword>
<dbReference type="SUPFAM" id="SSF52467">
    <property type="entry name" value="DHS-like NAD/FAD-binding domain"/>
    <property type="match status" value="1"/>
</dbReference>
<dbReference type="Proteomes" id="UP000234752">
    <property type="component" value="Chromosome eg_1"/>
</dbReference>
<dbReference type="AlphaFoldDB" id="A0A2K9NCE8"/>
<dbReference type="PANTHER" id="PTHR43452">
    <property type="entry name" value="PYRUVATE DECARBOXYLASE"/>
    <property type="match status" value="1"/>
</dbReference>
<dbReference type="GO" id="GO:0005829">
    <property type="term" value="C:cytosol"/>
    <property type="evidence" value="ECO:0007669"/>
    <property type="project" value="TreeGrafter"/>
</dbReference>